<organism evidence="2 3">
    <name type="scientific">Xenorhabdus mauleonii</name>
    <dbReference type="NCBI Taxonomy" id="351675"/>
    <lineage>
        <taxon>Bacteria</taxon>
        <taxon>Pseudomonadati</taxon>
        <taxon>Pseudomonadota</taxon>
        <taxon>Gammaproteobacteria</taxon>
        <taxon>Enterobacterales</taxon>
        <taxon>Morganellaceae</taxon>
        <taxon>Xenorhabdus</taxon>
    </lineage>
</organism>
<evidence type="ECO:0000313" key="1">
    <source>
        <dbReference type="EMBL" id="PHM46304.1"/>
    </source>
</evidence>
<keyword evidence="4" id="KW-1185">Reference proteome</keyword>
<dbReference type="Proteomes" id="UP000198919">
    <property type="component" value="Unassembled WGS sequence"/>
</dbReference>
<dbReference type="EMBL" id="FORG01000032">
    <property type="protein sequence ID" value="SFK14784.1"/>
    <property type="molecule type" value="Genomic_DNA"/>
</dbReference>
<accession>A0A1I3X5D1</accession>
<sequence length="74" mass="8589">MREYPGLREQLCPRIINFRTSGWKKGTKGTIIHGVIWQSSTGILDDLMHILLREDLSWQAHARGTRHYVTKNLS</sequence>
<evidence type="ECO:0000313" key="2">
    <source>
        <dbReference type="EMBL" id="SFK14784.1"/>
    </source>
</evidence>
<reference evidence="2" key="1">
    <citation type="submission" date="2016-10" db="EMBL/GenBank/DDBJ databases">
        <authorList>
            <person name="de Groot N.N."/>
        </authorList>
    </citation>
    <scope>NUCLEOTIDE SEQUENCE [LARGE SCALE GENOMIC DNA]</scope>
    <source>
        <strain evidence="2">DSM 17908</strain>
    </source>
</reference>
<dbReference type="Proteomes" id="UP000224607">
    <property type="component" value="Unassembled WGS sequence"/>
</dbReference>
<dbReference type="EMBL" id="NITY01000001">
    <property type="protein sequence ID" value="PHM46304.1"/>
    <property type="molecule type" value="Genomic_DNA"/>
</dbReference>
<reference evidence="1 4" key="3">
    <citation type="journal article" date="2017" name="Nat. Microbiol.">
        <title>Natural product diversity associated with the nematode symbionts Photorhabdus and Xenorhabdus.</title>
        <authorList>
            <person name="Tobias N.J."/>
            <person name="Wolff H."/>
            <person name="Djahanschiri B."/>
            <person name="Grundmann F."/>
            <person name="Kronenwerth M."/>
            <person name="Shi Y.M."/>
            <person name="Simonyi S."/>
            <person name="Grun P."/>
            <person name="Shapiro-Ilan D."/>
            <person name="Pidot S.J."/>
            <person name="Stinear T.P."/>
            <person name="Ebersberger I."/>
            <person name="Bode H.B."/>
        </authorList>
    </citation>
    <scope>NUCLEOTIDE SEQUENCE [LARGE SCALE GENOMIC DNA]</scope>
    <source>
        <strain evidence="1 4">DSM 17908</strain>
    </source>
</reference>
<dbReference type="STRING" id="351675.SAMN05421680_1324"/>
<gene>
    <name evidence="2" type="ORF">SAMN05421680_1324</name>
    <name evidence="1" type="ORF">Xmau_00714</name>
</gene>
<reference evidence="3" key="2">
    <citation type="submission" date="2016-10" db="EMBL/GenBank/DDBJ databases">
        <authorList>
            <person name="Varghese N."/>
            <person name="Submissions S."/>
        </authorList>
    </citation>
    <scope>NUCLEOTIDE SEQUENCE [LARGE SCALE GENOMIC DNA]</scope>
    <source>
        <strain evidence="3">DSM 17908</strain>
    </source>
</reference>
<name>A0A1I3X5D1_9GAMM</name>
<proteinExistence type="predicted"/>
<dbReference type="AlphaFoldDB" id="A0A1I3X5D1"/>
<evidence type="ECO:0000313" key="3">
    <source>
        <dbReference type="Proteomes" id="UP000198919"/>
    </source>
</evidence>
<protein>
    <submittedName>
        <fullName evidence="2">Uncharacterized protein</fullName>
    </submittedName>
</protein>
<evidence type="ECO:0000313" key="4">
    <source>
        <dbReference type="Proteomes" id="UP000224607"/>
    </source>
</evidence>